<reference evidence="1 2" key="1">
    <citation type="submission" date="2019-02" db="EMBL/GenBank/DDBJ databases">
        <title>Comparative genomic analysis of the Hafnia genus genomes.</title>
        <authorList>
            <person name="Zhiqiu Y."/>
            <person name="Chao Y."/>
            <person name="Yuhui D."/>
            <person name="Di H."/>
            <person name="Bin L."/>
        </authorList>
    </citation>
    <scope>NUCLEOTIDE SEQUENCE [LARGE SCALE GENOMIC DNA]</scope>
    <source>
        <strain evidence="1 2">PCM_1194</strain>
    </source>
</reference>
<dbReference type="RefSeq" id="WP_130959565.1">
    <property type="nucleotide sequence ID" value="NZ_SITD01000049.1"/>
</dbReference>
<name>A0A4V6MSU3_9GAMM</name>
<accession>A0A4V6MSU3</accession>
<sequence length="385" mass="43533">MDEFMIQKEEFMRASLLSYKNSKLFQTNSDVFGISEFIIYSDSRFTDEAKGDLVYSFLNMIPLEDIGVKPTLMVRALSALDPAKLSFMDEKPHTDDFHGGWFSDEIAALVSLKLGVRAHAGSNVREYSSYTPDYGSPRAEQNPPPPLMLKGSFVVPSAKKHIEISQLKLLNDIHKLSEKDFNSLIKSARNFQDSLWICESSPNLAWLLMVSALEVAAGNWDSDKGDKVERFRASKPELFERLLDHNVDGLIEDIATQFEGTFGATKKFCDFCVNFLPDPPPIRPESGKIEWEERNLLKIFKSVYGLRSLALHAGKPFPQPMCSPPDNHFGLAEQAVCLPTSDFTPLKSTLGASWSHKEAPINLNVFFHMTHSILNKWWESLYLKE</sequence>
<dbReference type="EMBL" id="SITD01000049">
    <property type="protein sequence ID" value="TBM27373.1"/>
    <property type="molecule type" value="Genomic_DNA"/>
</dbReference>
<dbReference type="AlphaFoldDB" id="A0A4V6MSU3"/>
<proteinExistence type="predicted"/>
<evidence type="ECO:0000313" key="1">
    <source>
        <dbReference type="EMBL" id="TBM27373.1"/>
    </source>
</evidence>
<evidence type="ECO:0000313" key="2">
    <source>
        <dbReference type="Proteomes" id="UP000293380"/>
    </source>
</evidence>
<organism evidence="1 2">
    <name type="scientific">Hafnia paralvei</name>
    <dbReference type="NCBI Taxonomy" id="546367"/>
    <lineage>
        <taxon>Bacteria</taxon>
        <taxon>Pseudomonadati</taxon>
        <taxon>Pseudomonadota</taxon>
        <taxon>Gammaproteobacteria</taxon>
        <taxon>Enterobacterales</taxon>
        <taxon>Hafniaceae</taxon>
        <taxon>Hafnia</taxon>
    </lineage>
</organism>
<protein>
    <recommendedName>
        <fullName evidence="3">Apea-like HEPN domain-containing protein</fullName>
    </recommendedName>
</protein>
<gene>
    <name evidence="1" type="ORF">EYY89_09975</name>
</gene>
<dbReference type="Proteomes" id="UP000293380">
    <property type="component" value="Unassembled WGS sequence"/>
</dbReference>
<comment type="caution">
    <text evidence="1">The sequence shown here is derived from an EMBL/GenBank/DDBJ whole genome shotgun (WGS) entry which is preliminary data.</text>
</comment>
<evidence type="ECO:0008006" key="3">
    <source>
        <dbReference type="Google" id="ProtNLM"/>
    </source>
</evidence>